<dbReference type="InterPro" id="IPR051223">
    <property type="entry name" value="Polycystin"/>
</dbReference>
<keyword evidence="3 6" id="KW-0812">Transmembrane</keyword>
<evidence type="ECO:0000256" key="4">
    <source>
        <dbReference type="ARBA" id="ARBA00022989"/>
    </source>
</evidence>
<evidence type="ECO:0000256" key="2">
    <source>
        <dbReference type="ARBA" id="ARBA00007200"/>
    </source>
</evidence>
<gene>
    <name evidence="9" type="ORF">g.9806</name>
</gene>
<accession>A0A1B6G0H3</accession>
<dbReference type="Pfam" id="PF08016">
    <property type="entry name" value="PKD_channel"/>
    <property type="match status" value="1"/>
</dbReference>
<evidence type="ECO:0000256" key="6">
    <source>
        <dbReference type="SAM" id="Phobius"/>
    </source>
</evidence>
<feature type="transmembrane region" description="Helical" evidence="6">
    <location>
        <begin position="540"/>
        <end position="560"/>
    </location>
</feature>
<dbReference type="AlphaFoldDB" id="A0A1B6G0H3"/>
<dbReference type="PANTHER" id="PTHR10877">
    <property type="entry name" value="POLYCYSTIN FAMILY MEMBER"/>
    <property type="match status" value="1"/>
</dbReference>
<dbReference type="Gene3D" id="1.20.120.350">
    <property type="entry name" value="Voltage-gated potassium channels. Chain C"/>
    <property type="match status" value="1"/>
</dbReference>
<evidence type="ECO:0000313" key="9">
    <source>
        <dbReference type="EMBL" id="JAS55925.1"/>
    </source>
</evidence>
<keyword evidence="5 6" id="KW-0472">Membrane</keyword>
<comment type="subcellular location">
    <subcellularLocation>
        <location evidence="1">Membrane</location>
        <topology evidence="1">Multi-pass membrane protein</topology>
    </subcellularLocation>
</comment>
<dbReference type="PANTHER" id="PTHR10877:SF150">
    <property type="entry name" value="REJ DOMAIN-CONTAINING PROTEIN"/>
    <property type="match status" value="1"/>
</dbReference>
<feature type="transmembrane region" description="Helical" evidence="6">
    <location>
        <begin position="676"/>
        <end position="697"/>
    </location>
</feature>
<reference evidence="9" key="1">
    <citation type="submission" date="2015-11" db="EMBL/GenBank/DDBJ databases">
        <title>De novo transcriptome assembly of four potential Pierce s Disease insect vectors from Arizona vineyards.</title>
        <authorList>
            <person name="Tassone E.E."/>
        </authorList>
    </citation>
    <scope>NUCLEOTIDE SEQUENCE</scope>
</reference>
<feature type="transmembrane region" description="Helical" evidence="6">
    <location>
        <begin position="638"/>
        <end position="655"/>
    </location>
</feature>
<evidence type="ECO:0000256" key="1">
    <source>
        <dbReference type="ARBA" id="ARBA00004141"/>
    </source>
</evidence>
<evidence type="ECO:0000256" key="5">
    <source>
        <dbReference type="ARBA" id="ARBA00023136"/>
    </source>
</evidence>
<feature type="transmembrane region" description="Helical" evidence="6">
    <location>
        <begin position="728"/>
        <end position="752"/>
    </location>
</feature>
<evidence type="ECO:0000256" key="3">
    <source>
        <dbReference type="ARBA" id="ARBA00022692"/>
    </source>
</evidence>
<feature type="transmembrane region" description="Helical" evidence="6">
    <location>
        <begin position="20"/>
        <end position="38"/>
    </location>
</feature>
<feature type="non-terminal residue" evidence="9">
    <location>
        <position position="1"/>
    </location>
</feature>
<feature type="transmembrane region" description="Helical" evidence="6">
    <location>
        <begin position="184"/>
        <end position="215"/>
    </location>
</feature>
<feature type="transmembrane region" description="Helical" evidence="6">
    <location>
        <begin position="581"/>
        <end position="602"/>
    </location>
</feature>
<name>A0A1B6G0H3_9HEMI</name>
<dbReference type="InterPro" id="IPR027359">
    <property type="entry name" value="Volt_channel_dom_sf"/>
</dbReference>
<dbReference type="Pfam" id="PF20519">
    <property type="entry name" value="Polycystin_dom"/>
    <property type="match status" value="1"/>
</dbReference>
<feature type="transmembrane region" description="Helical" evidence="6">
    <location>
        <begin position="278"/>
        <end position="299"/>
    </location>
</feature>
<feature type="transmembrane region" description="Helical" evidence="6">
    <location>
        <begin position="58"/>
        <end position="78"/>
    </location>
</feature>
<dbReference type="EMBL" id="GECZ01013844">
    <property type="protein sequence ID" value="JAS55925.1"/>
    <property type="molecule type" value="Transcribed_RNA"/>
</dbReference>
<comment type="similarity">
    <text evidence="2">Belongs to the polycystin family.</text>
</comment>
<feature type="domain" description="Polycystin cation channel PKD1/PKD2" evidence="7">
    <location>
        <begin position="551"/>
        <end position="698"/>
    </location>
</feature>
<proteinExistence type="inferred from homology"/>
<evidence type="ECO:0000259" key="7">
    <source>
        <dbReference type="Pfam" id="PF08016"/>
    </source>
</evidence>
<keyword evidence="4 6" id="KW-1133">Transmembrane helix</keyword>
<feature type="domain" description="Polycystin" evidence="8">
    <location>
        <begin position="333"/>
        <end position="542"/>
    </location>
</feature>
<feature type="non-terminal residue" evidence="9">
    <location>
        <position position="783"/>
    </location>
</feature>
<evidence type="ECO:0000259" key="8">
    <source>
        <dbReference type="Pfam" id="PF20519"/>
    </source>
</evidence>
<sequence>YDSIFLRHPRSFVTRTQRLTLVMCGLFVQMLVSILLYYDYSPLLEDFALYTITTDTVVIGMSCSLVGTLTCCVLMGCFKSCFTIIRCPSKYHEHSDCEDMYHFKRQITVVLEQPTWLKVVWRNITHYVRPCKLIPVQSDDSVLAGIRMSKRQIGYSWLFCLTVIVLSIHTTVIYSFRFSKVKTLLWLTSFLISIIQTVFILLPLTIMLTAFLLSITKTRYYQLMSHNIGIHNILGKLKLKFSVEFEGYLIERRSRQVYNSPHLPEKLTLLKRQRMERVTWSFFYGASYFLSLIVVVWFIETLDIKILFHLNSAICNEIDLYKSCKIFQRVKSNFMHQFLENLDKRVLPALYHEKWYNNQSVPNQEEPFQRFEWLKNGESRLLAVPRIRQFRVKKGFCKIPNVMSNISPVCQMTTLTPETEDRADYSTGWSSDDWADTSYDEIFKKPWMYRDPTKGKGFDVTSLSGHHCYFGGYTVHLHQNLSVSQEIIRNLIDTHWIDNYTRVVIMEFISYNANTNIFTFTSFITESLPVDTFTSNFQNYSITFSGFTVSGAILIIFFLVECTRTLFLINIMGLRNYFKYFWNWIEAIIVFVWLLPCVYYVLYVAETVKLHENLNKHKEDMYCDVGILTAHFLNARNGMALLFYLVVFRFVRIIRLNSDVRQYIHDLCAAGKEISWTLIVIMFFTLIQWRFLMYLLVPPKVSGLKDVLILQSEFKNIKNHIYGTTGKILAFCLIFTSQIGMFSFIVSLTHYYKKEEKAMRTSLRSSVGRMTLKPTQPTHLWYS</sequence>
<dbReference type="InterPro" id="IPR046791">
    <property type="entry name" value="Polycystin_dom"/>
</dbReference>
<protein>
    <submittedName>
        <fullName evidence="9">Uncharacterized protein</fullName>
    </submittedName>
</protein>
<dbReference type="GO" id="GO:0005262">
    <property type="term" value="F:calcium channel activity"/>
    <property type="evidence" value="ECO:0007669"/>
    <property type="project" value="TreeGrafter"/>
</dbReference>
<dbReference type="GO" id="GO:0050982">
    <property type="term" value="P:detection of mechanical stimulus"/>
    <property type="evidence" value="ECO:0007669"/>
    <property type="project" value="TreeGrafter"/>
</dbReference>
<feature type="transmembrane region" description="Helical" evidence="6">
    <location>
        <begin position="155"/>
        <end position="178"/>
    </location>
</feature>
<organism evidence="9">
    <name type="scientific">Cuerna arida</name>
    <dbReference type="NCBI Taxonomy" id="1464854"/>
    <lineage>
        <taxon>Eukaryota</taxon>
        <taxon>Metazoa</taxon>
        <taxon>Ecdysozoa</taxon>
        <taxon>Arthropoda</taxon>
        <taxon>Hexapoda</taxon>
        <taxon>Insecta</taxon>
        <taxon>Pterygota</taxon>
        <taxon>Neoptera</taxon>
        <taxon>Paraneoptera</taxon>
        <taxon>Hemiptera</taxon>
        <taxon>Auchenorrhyncha</taxon>
        <taxon>Membracoidea</taxon>
        <taxon>Cicadellidae</taxon>
        <taxon>Cicadellinae</taxon>
        <taxon>Proconiini</taxon>
        <taxon>Cuerna</taxon>
    </lineage>
</organism>
<dbReference type="GO" id="GO:0016020">
    <property type="term" value="C:membrane"/>
    <property type="evidence" value="ECO:0007669"/>
    <property type="project" value="UniProtKB-SubCell"/>
</dbReference>
<dbReference type="InterPro" id="IPR013122">
    <property type="entry name" value="PKD1_2_channel"/>
</dbReference>